<dbReference type="Proteomes" id="UP000640725">
    <property type="component" value="Unassembled WGS sequence"/>
</dbReference>
<dbReference type="RefSeq" id="WP_193870398.1">
    <property type="nucleotide sequence ID" value="NZ_JADEWU010000042.1"/>
</dbReference>
<reference evidence="1 2" key="1">
    <citation type="submission" date="2020-10" db="EMBL/GenBank/DDBJ databases">
        <authorList>
            <person name="Castelo-Branco R."/>
            <person name="Eusebio N."/>
            <person name="Adriana R."/>
            <person name="Vieira A."/>
            <person name="Brugerolle De Fraissinette N."/>
            <person name="Rezende De Castro R."/>
            <person name="Schneider M.P."/>
            <person name="Vasconcelos V."/>
            <person name="Leao P.N."/>
        </authorList>
    </citation>
    <scope>NUCLEOTIDE SEQUENCE [LARGE SCALE GENOMIC DNA]</scope>
    <source>
        <strain evidence="1 2">LEGE 06226</strain>
    </source>
</reference>
<accession>A0ABR9UEL7</accession>
<dbReference type="EMBL" id="JADEWU010000042">
    <property type="protein sequence ID" value="MBE9144903.1"/>
    <property type="molecule type" value="Genomic_DNA"/>
</dbReference>
<comment type="caution">
    <text evidence="1">The sequence shown here is derived from an EMBL/GenBank/DDBJ whole genome shotgun (WGS) entry which is preliminary data.</text>
</comment>
<evidence type="ECO:0000313" key="2">
    <source>
        <dbReference type="Proteomes" id="UP000640725"/>
    </source>
</evidence>
<organism evidence="1 2">
    <name type="scientific">Planktothrix mougeotii LEGE 06226</name>
    <dbReference type="NCBI Taxonomy" id="1828728"/>
    <lineage>
        <taxon>Bacteria</taxon>
        <taxon>Bacillati</taxon>
        <taxon>Cyanobacteriota</taxon>
        <taxon>Cyanophyceae</taxon>
        <taxon>Oscillatoriophycideae</taxon>
        <taxon>Oscillatoriales</taxon>
        <taxon>Microcoleaceae</taxon>
        <taxon>Planktothrix</taxon>
    </lineage>
</organism>
<protein>
    <submittedName>
        <fullName evidence="1">Uncharacterized protein</fullName>
    </submittedName>
</protein>
<sequence>MATNKLLNFRCPDELLTAIEAYGVEKYPSQQGKLGYDQSKTIRDILVEGLAALTNGEVRLDRDEIVKQNQNKSDNCIDLEAITAQISSQFEERFIRLEEALAGK</sequence>
<evidence type="ECO:0000313" key="1">
    <source>
        <dbReference type="EMBL" id="MBE9144903.1"/>
    </source>
</evidence>
<proteinExistence type="predicted"/>
<keyword evidence="2" id="KW-1185">Reference proteome</keyword>
<gene>
    <name evidence="1" type="ORF">IQ236_17005</name>
</gene>
<name>A0ABR9UEL7_9CYAN</name>